<keyword evidence="8" id="KW-0804">Transcription</keyword>
<keyword evidence="7" id="KW-0805">Transcription regulation</keyword>
<evidence type="ECO:0000256" key="5">
    <source>
        <dbReference type="ARBA" id="ARBA00022771"/>
    </source>
</evidence>
<evidence type="ECO:0000256" key="4">
    <source>
        <dbReference type="ARBA" id="ARBA00022723"/>
    </source>
</evidence>
<dbReference type="InterPro" id="IPR013083">
    <property type="entry name" value="Znf_RING/FYVE/PHD"/>
</dbReference>
<evidence type="ECO:0000256" key="7">
    <source>
        <dbReference type="ARBA" id="ARBA00023015"/>
    </source>
</evidence>
<keyword evidence="6" id="KW-0862">Zinc</keyword>
<dbReference type="PANTHER" id="PTHR46077">
    <property type="entry name" value="E3 UBIQUITIN-PROTEIN LIGASE TOPORS"/>
    <property type="match status" value="1"/>
</dbReference>
<evidence type="ECO:0000256" key="8">
    <source>
        <dbReference type="ARBA" id="ARBA00023163"/>
    </source>
</evidence>
<proteinExistence type="predicted"/>
<dbReference type="SUPFAM" id="SSF57850">
    <property type="entry name" value="RING/U-box"/>
    <property type="match status" value="1"/>
</dbReference>
<dbReference type="InterPro" id="IPR017907">
    <property type="entry name" value="Znf_RING_CS"/>
</dbReference>
<evidence type="ECO:0000256" key="3">
    <source>
        <dbReference type="ARBA" id="ARBA00022679"/>
    </source>
</evidence>
<evidence type="ECO:0000256" key="2">
    <source>
        <dbReference type="ARBA" id="ARBA00012483"/>
    </source>
</evidence>
<organism evidence="11 12">
    <name type="scientific">Accipiter nisus</name>
    <name type="common">Eurasian sparrowhawk</name>
    <dbReference type="NCBI Taxonomy" id="211598"/>
    <lineage>
        <taxon>Eukaryota</taxon>
        <taxon>Metazoa</taxon>
        <taxon>Chordata</taxon>
        <taxon>Craniata</taxon>
        <taxon>Vertebrata</taxon>
        <taxon>Euteleostomi</taxon>
        <taxon>Archelosauria</taxon>
        <taxon>Archosauria</taxon>
        <taxon>Dinosauria</taxon>
        <taxon>Saurischia</taxon>
        <taxon>Theropoda</taxon>
        <taxon>Coelurosauria</taxon>
        <taxon>Aves</taxon>
        <taxon>Neognathae</taxon>
        <taxon>Neoaves</taxon>
        <taxon>Telluraves</taxon>
        <taxon>Accipitrimorphae</taxon>
        <taxon>Accipitriformes</taxon>
        <taxon>Accipitridae</taxon>
        <taxon>Accipitrinae</taxon>
        <taxon>Accipiter</taxon>
    </lineage>
</organism>
<keyword evidence="5 9" id="KW-0863">Zinc-finger</keyword>
<dbReference type="GO" id="GO:0008270">
    <property type="term" value="F:zinc ion binding"/>
    <property type="evidence" value="ECO:0007669"/>
    <property type="project" value="UniProtKB-KW"/>
</dbReference>
<sequence length="157" mass="17428">MNPLAICAWRRLPSHSDLTGPWEDTAEAPVTGVEHRCRAQDERGRDGAGSGAAVTPDACAGAAALLGRVMWARMSVATELGDRCPTCLGSWEEASFVLPCLHRFCYPCILQWVESKPECPLCKRRLLSILHSTFFQHHRHVAAQRHSRETQHLLGCQ</sequence>
<dbReference type="InterPro" id="IPR001841">
    <property type="entry name" value="Znf_RING"/>
</dbReference>
<feature type="domain" description="RING-type" evidence="10">
    <location>
        <begin position="84"/>
        <end position="123"/>
    </location>
</feature>
<accession>A0A8B9RY45</accession>
<dbReference type="PANTHER" id="PTHR46077:SF1">
    <property type="entry name" value="TOP1 BINDING ARGININE_SERINE RICH PROTEIN, E3 UBIQUITIN LIGASE"/>
    <property type="match status" value="1"/>
</dbReference>
<reference evidence="11" key="1">
    <citation type="submission" date="2025-08" db="UniProtKB">
        <authorList>
            <consortium name="Ensembl"/>
        </authorList>
    </citation>
    <scope>IDENTIFICATION</scope>
</reference>
<keyword evidence="3" id="KW-0808">Transferase</keyword>
<name>A0A8B9RY45_9AVES</name>
<dbReference type="PROSITE" id="PS00518">
    <property type="entry name" value="ZF_RING_1"/>
    <property type="match status" value="1"/>
</dbReference>
<evidence type="ECO:0000256" key="6">
    <source>
        <dbReference type="ARBA" id="ARBA00022833"/>
    </source>
</evidence>
<dbReference type="GO" id="GO:0061630">
    <property type="term" value="F:ubiquitin protein ligase activity"/>
    <property type="evidence" value="ECO:0007669"/>
    <property type="project" value="UniProtKB-EC"/>
</dbReference>
<dbReference type="GO" id="GO:0006513">
    <property type="term" value="P:protein monoubiquitination"/>
    <property type="evidence" value="ECO:0007669"/>
    <property type="project" value="TreeGrafter"/>
</dbReference>
<evidence type="ECO:0000256" key="1">
    <source>
        <dbReference type="ARBA" id="ARBA00000900"/>
    </source>
</evidence>
<keyword evidence="12" id="KW-1185">Reference proteome</keyword>
<dbReference type="Pfam" id="PF13923">
    <property type="entry name" value="zf-C3HC4_2"/>
    <property type="match status" value="1"/>
</dbReference>
<dbReference type="Proteomes" id="UP000694541">
    <property type="component" value="Unplaced"/>
</dbReference>
<dbReference type="EC" id="2.3.2.27" evidence="2"/>
<dbReference type="AlphaFoldDB" id="A0A8B9RY45"/>
<evidence type="ECO:0000313" key="11">
    <source>
        <dbReference type="Ensembl" id="ENSANIP00000017449.1"/>
    </source>
</evidence>
<dbReference type="GO" id="GO:0000209">
    <property type="term" value="P:protein polyubiquitination"/>
    <property type="evidence" value="ECO:0007669"/>
    <property type="project" value="TreeGrafter"/>
</dbReference>
<evidence type="ECO:0000259" key="10">
    <source>
        <dbReference type="PROSITE" id="PS50089"/>
    </source>
</evidence>
<reference evidence="11" key="2">
    <citation type="submission" date="2025-09" db="UniProtKB">
        <authorList>
            <consortium name="Ensembl"/>
        </authorList>
    </citation>
    <scope>IDENTIFICATION</scope>
</reference>
<evidence type="ECO:0000256" key="9">
    <source>
        <dbReference type="PROSITE-ProRule" id="PRU00175"/>
    </source>
</evidence>
<protein>
    <recommendedName>
        <fullName evidence="2">RING-type E3 ubiquitin transferase</fullName>
        <ecNumber evidence="2">2.3.2.27</ecNumber>
    </recommendedName>
</protein>
<comment type="catalytic activity">
    <reaction evidence="1">
        <text>S-ubiquitinyl-[E2 ubiquitin-conjugating enzyme]-L-cysteine + [acceptor protein]-L-lysine = [E2 ubiquitin-conjugating enzyme]-L-cysteine + N(6)-ubiquitinyl-[acceptor protein]-L-lysine.</text>
        <dbReference type="EC" id="2.3.2.27"/>
    </reaction>
</comment>
<keyword evidence="4" id="KW-0479">Metal-binding</keyword>
<dbReference type="SMART" id="SM00184">
    <property type="entry name" value="RING"/>
    <property type="match status" value="1"/>
</dbReference>
<dbReference type="PROSITE" id="PS50089">
    <property type="entry name" value="ZF_RING_2"/>
    <property type="match status" value="1"/>
</dbReference>
<dbReference type="Gene3D" id="3.30.40.10">
    <property type="entry name" value="Zinc/RING finger domain, C3HC4 (zinc finger)"/>
    <property type="match status" value="1"/>
</dbReference>
<dbReference type="Ensembl" id="ENSANIT00000018043.1">
    <property type="protein sequence ID" value="ENSANIP00000017449.1"/>
    <property type="gene ID" value="ENSANIG00000011854.1"/>
</dbReference>
<evidence type="ECO:0000313" key="12">
    <source>
        <dbReference type="Proteomes" id="UP000694541"/>
    </source>
</evidence>